<protein>
    <submittedName>
        <fullName evidence="2">Uncharacterized protein</fullName>
    </submittedName>
</protein>
<evidence type="ECO:0000313" key="2">
    <source>
        <dbReference type="EMBL" id="TNN63879.1"/>
    </source>
</evidence>
<feature type="transmembrane region" description="Helical" evidence="1">
    <location>
        <begin position="214"/>
        <end position="233"/>
    </location>
</feature>
<name>A0A4Z2HDF4_9TELE</name>
<keyword evidence="3" id="KW-1185">Reference proteome</keyword>
<feature type="transmembrane region" description="Helical" evidence="1">
    <location>
        <begin position="239"/>
        <end position="260"/>
    </location>
</feature>
<evidence type="ECO:0000256" key="1">
    <source>
        <dbReference type="SAM" id="Phobius"/>
    </source>
</evidence>
<dbReference type="EMBL" id="SRLO01000264">
    <property type="protein sequence ID" value="TNN63879.1"/>
    <property type="molecule type" value="Genomic_DNA"/>
</dbReference>
<dbReference type="Proteomes" id="UP000314294">
    <property type="component" value="Unassembled WGS sequence"/>
</dbReference>
<dbReference type="AlphaFoldDB" id="A0A4Z2HDF4"/>
<proteinExistence type="predicted"/>
<accession>A0A4Z2HDF4</accession>
<keyword evidence="1" id="KW-1133">Transmembrane helix</keyword>
<comment type="caution">
    <text evidence="2">The sequence shown here is derived from an EMBL/GenBank/DDBJ whole genome shotgun (WGS) entry which is preliminary data.</text>
</comment>
<keyword evidence="1" id="KW-0472">Membrane</keyword>
<gene>
    <name evidence="2" type="ORF">EYF80_025938</name>
</gene>
<keyword evidence="1" id="KW-0812">Transmembrane</keyword>
<sequence>MSFSVDVRHAFVLEGPRRSWVCATERAEEREHFLCVLRSAMSAALTGRPSERRLTLALHPGVCRRAICPFLGAVALRFGDPRRSRSPECFRRDLWRNRVEVEKRKTFVPELLDLWTCQLLCLSGVTRKTACPPITSSGSAERERSGVPVVTDTICMGDIALSGVTEPHESGVIALEYVAIVNGDRALSGEHSPSEIGEPLDLGEMDIAVGDMEAFWMMVILCLGGPPLVGMTAVLVNDWVFSVVGLVISSVAVLCPWSGVTLMCRGCPGLWVSTTSPGCTWLPFCRGCTLPFT</sequence>
<organism evidence="2 3">
    <name type="scientific">Liparis tanakae</name>
    <name type="common">Tanaka's snailfish</name>
    <dbReference type="NCBI Taxonomy" id="230148"/>
    <lineage>
        <taxon>Eukaryota</taxon>
        <taxon>Metazoa</taxon>
        <taxon>Chordata</taxon>
        <taxon>Craniata</taxon>
        <taxon>Vertebrata</taxon>
        <taxon>Euteleostomi</taxon>
        <taxon>Actinopterygii</taxon>
        <taxon>Neopterygii</taxon>
        <taxon>Teleostei</taxon>
        <taxon>Neoteleostei</taxon>
        <taxon>Acanthomorphata</taxon>
        <taxon>Eupercaria</taxon>
        <taxon>Perciformes</taxon>
        <taxon>Cottioidei</taxon>
        <taxon>Cottales</taxon>
        <taxon>Liparidae</taxon>
        <taxon>Liparis</taxon>
    </lineage>
</organism>
<reference evidence="2 3" key="1">
    <citation type="submission" date="2019-03" db="EMBL/GenBank/DDBJ databases">
        <title>First draft genome of Liparis tanakae, snailfish: a comprehensive survey of snailfish specific genes.</title>
        <authorList>
            <person name="Kim W."/>
            <person name="Song I."/>
            <person name="Jeong J.-H."/>
            <person name="Kim D."/>
            <person name="Kim S."/>
            <person name="Ryu S."/>
            <person name="Song J.Y."/>
            <person name="Lee S.K."/>
        </authorList>
    </citation>
    <scope>NUCLEOTIDE SEQUENCE [LARGE SCALE GENOMIC DNA]</scope>
    <source>
        <tissue evidence="2">Muscle</tissue>
    </source>
</reference>
<evidence type="ECO:0000313" key="3">
    <source>
        <dbReference type="Proteomes" id="UP000314294"/>
    </source>
</evidence>